<reference evidence="2" key="2">
    <citation type="submission" date="2018-04" db="EMBL/GenBank/DDBJ databases">
        <title>OnivRS2 (Oryza nivara Reference Sequence Version 2).</title>
        <authorList>
            <person name="Zhang J."/>
            <person name="Kudrna D."/>
            <person name="Lee S."/>
            <person name="Talag J."/>
            <person name="Rajasekar S."/>
            <person name="Welchert J."/>
            <person name="Hsing Y.-I."/>
            <person name="Wing R.A."/>
        </authorList>
    </citation>
    <scope>NUCLEOTIDE SEQUENCE [LARGE SCALE GENOMIC DNA]</scope>
    <source>
        <strain evidence="2">SL10</strain>
    </source>
</reference>
<dbReference type="EnsemblPlants" id="ONIVA08G08890.1">
    <property type="protein sequence ID" value="ONIVA08G08890.1"/>
    <property type="gene ID" value="ONIVA08G08890"/>
</dbReference>
<organism evidence="2">
    <name type="scientific">Oryza nivara</name>
    <name type="common">Indian wild rice</name>
    <name type="synonym">Oryza sativa f. spontanea</name>
    <dbReference type="NCBI Taxonomy" id="4536"/>
    <lineage>
        <taxon>Eukaryota</taxon>
        <taxon>Viridiplantae</taxon>
        <taxon>Streptophyta</taxon>
        <taxon>Embryophyta</taxon>
        <taxon>Tracheophyta</taxon>
        <taxon>Spermatophyta</taxon>
        <taxon>Magnoliopsida</taxon>
        <taxon>Liliopsida</taxon>
        <taxon>Poales</taxon>
        <taxon>Poaceae</taxon>
        <taxon>BOP clade</taxon>
        <taxon>Oryzoideae</taxon>
        <taxon>Oryzeae</taxon>
        <taxon>Oryzinae</taxon>
        <taxon>Oryza</taxon>
    </lineage>
</organism>
<dbReference type="AlphaFoldDB" id="A0A0E0I9E0"/>
<dbReference type="Gramene" id="ONIVA08G08890.1">
    <property type="protein sequence ID" value="ONIVA08G08890.1"/>
    <property type="gene ID" value="ONIVA08G08890"/>
</dbReference>
<evidence type="ECO:0000313" key="2">
    <source>
        <dbReference type="EnsemblPlants" id="ONIVA08G08890.1"/>
    </source>
</evidence>
<evidence type="ECO:0000313" key="3">
    <source>
        <dbReference type="Proteomes" id="UP000006591"/>
    </source>
</evidence>
<dbReference type="Proteomes" id="UP000006591">
    <property type="component" value="Chromosome 8"/>
</dbReference>
<name>A0A0E0I9E0_ORYNI</name>
<evidence type="ECO:0000256" key="1">
    <source>
        <dbReference type="SAM" id="MobiDB-lite"/>
    </source>
</evidence>
<protein>
    <submittedName>
        <fullName evidence="2">Uncharacterized protein</fullName>
    </submittedName>
</protein>
<reference evidence="2" key="1">
    <citation type="submission" date="2015-04" db="UniProtKB">
        <authorList>
            <consortium name="EnsemblPlants"/>
        </authorList>
    </citation>
    <scope>IDENTIFICATION</scope>
    <source>
        <strain evidence="2">SL10</strain>
    </source>
</reference>
<sequence length="177" mass="19163">MTVVLRPDPLAAGVPRLAPHGSTGGERPSPGPARIHRRRGEESSVLNRFSSAAVAPAGFVVRMTVGSLPSFLPQRRLHIREAGDASRLRGSAVDQEHTAPAMAPPPTPVILICCFFHNRSTVPLRRRRGSTPGRFHGHRSWSGPAAADFTGAGVEESHLSFFQRWWSSSPTAFIFSP</sequence>
<accession>A0A0E0I9E0</accession>
<keyword evidence="3" id="KW-1185">Reference proteome</keyword>
<proteinExistence type="predicted"/>
<feature type="region of interest" description="Disordered" evidence="1">
    <location>
        <begin position="1"/>
        <end position="42"/>
    </location>
</feature>
<dbReference type="HOGENOM" id="CLU_1520227_0_0_1"/>